<keyword evidence="6" id="KW-1185">Reference proteome</keyword>
<protein>
    <submittedName>
        <fullName evidence="5">FAD/NAD(P)-binding domain-containing protein</fullName>
    </submittedName>
</protein>
<dbReference type="Proteomes" id="UP000800235">
    <property type="component" value="Unassembled WGS sequence"/>
</dbReference>
<comment type="similarity">
    <text evidence="1">Belongs to the FAD-binding monooxygenase family.</text>
</comment>
<dbReference type="OrthoDB" id="74360at2759"/>
<evidence type="ECO:0000256" key="2">
    <source>
        <dbReference type="ARBA" id="ARBA00022630"/>
    </source>
</evidence>
<dbReference type="PANTHER" id="PTHR42877:SF6">
    <property type="entry name" value="MONOOXYGENASE, PUTATIVE (AFU_ORTHOLOGUE AFUA_3G15050)-RELATED"/>
    <property type="match status" value="1"/>
</dbReference>
<comment type="caution">
    <text evidence="5">The sequence shown here is derived from an EMBL/GenBank/DDBJ whole genome shotgun (WGS) entry which is preliminary data.</text>
</comment>
<dbReference type="AlphaFoldDB" id="A0A9P4NR83"/>
<evidence type="ECO:0000313" key="5">
    <source>
        <dbReference type="EMBL" id="KAF2429963.1"/>
    </source>
</evidence>
<keyword evidence="4" id="KW-0560">Oxidoreductase</keyword>
<name>A0A9P4NR83_9PEZI</name>
<keyword evidence="3" id="KW-0274">FAD</keyword>
<dbReference type="GO" id="GO:0050660">
    <property type="term" value="F:flavin adenine dinucleotide binding"/>
    <property type="evidence" value="ECO:0007669"/>
    <property type="project" value="InterPro"/>
</dbReference>
<evidence type="ECO:0000256" key="3">
    <source>
        <dbReference type="ARBA" id="ARBA00022827"/>
    </source>
</evidence>
<proteinExistence type="inferred from homology"/>
<accession>A0A9P4NR83</accession>
<gene>
    <name evidence="5" type="ORF">EJ08DRAFT_613001</name>
</gene>
<dbReference type="SUPFAM" id="SSF51905">
    <property type="entry name" value="FAD/NAD(P)-binding domain"/>
    <property type="match status" value="3"/>
</dbReference>
<evidence type="ECO:0000256" key="4">
    <source>
        <dbReference type="ARBA" id="ARBA00023002"/>
    </source>
</evidence>
<feature type="non-terminal residue" evidence="5">
    <location>
        <position position="602"/>
    </location>
</feature>
<reference evidence="5" key="1">
    <citation type="journal article" date="2020" name="Stud. Mycol.">
        <title>101 Dothideomycetes genomes: a test case for predicting lifestyles and emergence of pathogens.</title>
        <authorList>
            <person name="Haridas S."/>
            <person name="Albert R."/>
            <person name="Binder M."/>
            <person name="Bloem J."/>
            <person name="Labutti K."/>
            <person name="Salamov A."/>
            <person name="Andreopoulos B."/>
            <person name="Baker S."/>
            <person name="Barry K."/>
            <person name="Bills G."/>
            <person name="Bluhm B."/>
            <person name="Cannon C."/>
            <person name="Castanera R."/>
            <person name="Culley D."/>
            <person name="Daum C."/>
            <person name="Ezra D."/>
            <person name="Gonzalez J."/>
            <person name="Henrissat B."/>
            <person name="Kuo A."/>
            <person name="Liang C."/>
            <person name="Lipzen A."/>
            <person name="Lutzoni F."/>
            <person name="Magnuson J."/>
            <person name="Mondo S."/>
            <person name="Nolan M."/>
            <person name="Ohm R."/>
            <person name="Pangilinan J."/>
            <person name="Park H.-J."/>
            <person name="Ramirez L."/>
            <person name="Alfaro M."/>
            <person name="Sun H."/>
            <person name="Tritt A."/>
            <person name="Yoshinaga Y."/>
            <person name="Zwiers L.-H."/>
            <person name="Turgeon B."/>
            <person name="Goodwin S."/>
            <person name="Spatafora J."/>
            <person name="Crous P."/>
            <person name="Grigoriev I."/>
        </authorList>
    </citation>
    <scope>NUCLEOTIDE SEQUENCE</scope>
    <source>
        <strain evidence="5">CBS 130266</strain>
    </source>
</reference>
<dbReference type="PANTHER" id="PTHR42877">
    <property type="entry name" value="L-ORNITHINE N(5)-MONOOXYGENASE-RELATED"/>
    <property type="match status" value="1"/>
</dbReference>
<dbReference type="InterPro" id="IPR051209">
    <property type="entry name" value="FAD-bind_Monooxygenase_sf"/>
</dbReference>
<dbReference type="Pfam" id="PF00743">
    <property type="entry name" value="FMO-like"/>
    <property type="match status" value="1"/>
</dbReference>
<keyword evidence="2" id="KW-0285">Flavoprotein</keyword>
<dbReference type="GO" id="GO:0004499">
    <property type="term" value="F:N,N-dimethylaniline monooxygenase activity"/>
    <property type="evidence" value="ECO:0007669"/>
    <property type="project" value="InterPro"/>
</dbReference>
<organism evidence="5 6">
    <name type="scientific">Tothia fuscella</name>
    <dbReference type="NCBI Taxonomy" id="1048955"/>
    <lineage>
        <taxon>Eukaryota</taxon>
        <taxon>Fungi</taxon>
        <taxon>Dikarya</taxon>
        <taxon>Ascomycota</taxon>
        <taxon>Pezizomycotina</taxon>
        <taxon>Dothideomycetes</taxon>
        <taxon>Pleosporomycetidae</taxon>
        <taxon>Venturiales</taxon>
        <taxon>Cylindrosympodiaceae</taxon>
        <taxon>Tothia</taxon>
    </lineage>
</organism>
<evidence type="ECO:0000313" key="6">
    <source>
        <dbReference type="Proteomes" id="UP000800235"/>
    </source>
</evidence>
<dbReference type="Gene3D" id="3.50.50.60">
    <property type="entry name" value="FAD/NAD(P)-binding domain"/>
    <property type="match status" value="2"/>
</dbReference>
<dbReference type="GO" id="GO:0050661">
    <property type="term" value="F:NADP binding"/>
    <property type="evidence" value="ECO:0007669"/>
    <property type="project" value="InterPro"/>
</dbReference>
<evidence type="ECO:0000256" key="1">
    <source>
        <dbReference type="ARBA" id="ARBA00010139"/>
    </source>
</evidence>
<dbReference type="InterPro" id="IPR036188">
    <property type="entry name" value="FAD/NAD-bd_sf"/>
</dbReference>
<sequence length="602" mass="68158">MAPHQIEPDVVVPIFSKHTQQTDLPHLTNPKVQTETNGHFDHVKPFELEDHPIDETISLRVAVIGAGLSGINAGIIIPIKVPGVDLIVFDKNADVGGTWFENVYPGVRCDIPAHVYQSTFSPNTRWTEEYAQGHEIREYWQSVARKYNLYDRFQGNTKVIGAEWNGSDAKWTLQLKDLKSNTERKEYFDVVITAIGRFNAWKLPDIPGIQDYEGHLRHASNWDKSFEPTGKNVAVIGNGASGIQVVPNIQKIVKRLDHYARSPTWLAKSFAAEGQGRNLEPNYYPKETIDSFDDPANYLKFRKELEGKFFDRFGSVFKNSEKNIAAREDFTKLMAERLQKKPEILDAILPDFSPNCRRLTPGPGYLEALTEDNVNFIRTPIARFTKTGIITADGIERNVDAIICCTGANRDMHPPFSITVPKVGTLAQAWTPDTYTYLGTATPSFPNLLFIQGPNGTGNSGTVPNQVETQVTYISQLLRKVTQQRIRTFSPSKAATDDFVAYSDAFFAKTVWTENCSSWANGGRPGGRIHGHWPGSASHVNHVRKNPRWEDWEWTYRTETGNRFAYFGNGWSAKELVDGSDRTLYLRKPEEVDLRSYHEEWW</sequence>
<dbReference type="EMBL" id="MU007042">
    <property type="protein sequence ID" value="KAF2429963.1"/>
    <property type="molecule type" value="Genomic_DNA"/>
</dbReference>
<dbReference type="InterPro" id="IPR020946">
    <property type="entry name" value="Flavin_mOase-like"/>
</dbReference>